<comment type="subcellular location">
    <subcellularLocation>
        <location evidence="1">Membrane</location>
        <topology evidence="1">Multi-pass membrane protein</topology>
    </subcellularLocation>
</comment>
<keyword evidence="7" id="KW-0175">Coiled coil</keyword>
<feature type="region of interest" description="Disordered" evidence="8">
    <location>
        <begin position="68"/>
        <end position="89"/>
    </location>
</feature>
<feature type="transmembrane region" description="Helical" evidence="9">
    <location>
        <begin position="369"/>
        <end position="387"/>
    </location>
</feature>
<evidence type="ECO:0000256" key="7">
    <source>
        <dbReference type="SAM" id="Coils"/>
    </source>
</evidence>
<feature type="transmembrane region" description="Helical" evidence="9">
    <location>
        <begin position="492"/>
        <end position="513"/>
    </location>
</feature>
<evidence type="ECO:0000256" key="5">
    <source>
        <dbReference type="ARBA" id="ARBA00023136"/>
    </source>
</evidence>
<protein>
    <recommendedName>
        <fullName evidence="10">Methyl-accepting transducer domain-containing protein</fullName>
    </recommendedName>
</protein>
<dbReference type="GeneID" id="19015439"/>
<feature type="compositionally biased region" description="Basic and acidic residues" evidence="8">
    <location>
        <begin position="411"/>
        <end position="436"/>
    </location>
</feature>
<dbReference type="GO" id="GO:0005794">
    <property type="term" value="C:Golgi apparatus"/>
    <property type="evidence" value="ECO:0007669"/>
    <property type="project" value="TreeGrafter"/>
</dbReference>
<feature type="region of interest" description="Disordered" evidence="8">
    <location>
        <begin position="411"/>
        <end position="446"/>
    </location>
</feature>
<evidence type="ECO:0000256" key="1">
    <source>
        <dbReference type="ARBA" id="ARBA00004141"/>
    </source>
</evidence>
<organism evidence="11 12">
    <name type="scientific">Bathycoccus prasinos</name>
    <dbReference type="NCBI Taxonomy" id="41875"/>
    <lineage>
        <taxon>Eukaryota</taxon>
        <taxon>Viridiplantae</taxon>
        <taxon>Chlorophyta</taxon>
        <taxon>Mamiellophyceae</taxon>
        <taxon>Mamiellales</taxon>
        <taxon>Bathycoccaceae</taxon>
        <taxon>Bathycoccus</taxon>
    </lineage>
</organism>
<reference evidence="11 12" key="1">
    <citation type="submission" date="2011-10" db="EMBL/GenBank/DDBJ databases">
        <authorList>
            <person name="Genoscope - CEA"/>
        </authorList>
    </citation>
    <scope>NUCLEOTIDE SEQUENCE [LARGE SCALE GENOMIC DNA]</scope>
    <source>
        <strain evidence="11 12">RCC 1105</strain>
    </source>
</reference>
<evidence type="ECO:0000313" key="12">
    <source>
        <dbReference type="Proteomes" id="UP000198341"/>
    </source>
</evidence>
<dbReference type="GO" id="GO:0032472">
    <property type="term" value="P:Golgi calcium ion transport"/>
    <property type="evidence" value="ECO:0007669"/>
    <property type="project" value="TreeGrafter"/>
</dbReference>
<keyword evidence="12" id="KW-1185">Reference proteome</keyword>
<dbReference type="InterPro" id="IPR001727">
    <property type="entry name" value="GDT1-like"/>
</dbReference>
<keyword evidence="3 9" id="KW-0812">Transmembrane</keyword>
<comment type="similarity">
    <text evidence="2">Belongs to the GDT1 family.</text>
</comment>
<dbReference type="KEGG" id="bpg:Bathy06g04580"/>
<feature type="transmembrane region" description="Helical" evidence="9">
    <location>
        <begin position="453"/>
        <end position="472"/>
    </location>
</feature>
<dbReference type="GO" id="GO:0016020">
    <property type="term" value="C:membrane"/>
    <property type="evidence" value="ECO:0007669"/>
    <property type="project" value="UniProtKB-SubCell"/>
</dbReference>
<dbReference type="PROSITE" id="PS50111">
    <property type="entry name" value="CHEMOTAXIS_TRANSDUC_2"/>
    <property type="match status" value="1"/>
</dbReference>
<evidence type="ECO:0000256" key="6">
    <source>
        <dbReference type="PROSITE-ProRule" id="PRU00284"/>
    </source>
</evidence>
<evidence type="ECO:0000313" key="11">
    <source>
        <dbReference type="EMBL" id="CCO17140.1"/>
    </source>
</evidence>
<feature type="domain" description="Methyl-accepting transducer" evidence="10">
    <location>
        <begin position="80"/>
        <end position="205"/>
    </location>
</feature>
<dbReference type="GO" id="GO:0015085">
    <property type="term" value="F:calcium ion transmembrane transporter activity"/>
    <property type="evidence" value="ECO:0007669"/>
    <property type="project" value="TreeGrafter"/>
</dbReference>
<dbReference type="Proteomes" id="UP000198341">
    <property type="component" value="Chromosome 6"/>
</dbReference>
<keyword evidence="5 9" id="KW-0472">Membrane</keyword>
<dbReference type="Gene3D" id="1.20.1480.30">
    <property type="entry name" value="Designed four-helix bundle protein"/>
    <property type="match status" value="1"/>
</dbReference>
<gene>
    <name evidence="11" type="ORF">Bathy06g04580</name>
</gene>
<feature type="transmembrane region" description="Helical" evidence="9">
    <location>
        <begin position="525"/>
        <end position="542"/>
    </location>
</feature>
<keyword evidence="6" id="KW-0807">Transducer</keyword>
<feature type="transmembrane region" description="Helical" evidence="9">
    <location>
        <begin position="301"/>
        <end position="317"/>
    </location>
</feature>
<feature type="coiled-coil region" evidence="7">
    <location>
        <begin position="96"/>
        <end position="214"/>
    </location>
</feature>
<dbReference type="GO" id="GO:0005384">
    <property type="term" value="F:manganese ion transmembrane transporter activity"/>
    <property type="evidence" value="ECO:0007669"/>
    <property type="project" value="TreeGrafter"/>
</dbReference>
<evidence type="ECO:0000256" key="2">
    <source>
        <dbReference type="ARBA" id="ARBA00009190"/>
    </source>
</evidence>
<keyword evidence="4 9" id="KW-1133">Transmembrane helix</keyword>
<dbReference type="InterPro" id="IPR004089">
    <property type="entry name" value="MCPsignal_dom"/>
</dbReference>
<dbReference type="RefSeq" id="XP_007512540.1">
    <property type="nucleotide sequence ID" value="XM_007512478.1"/>
</dbReference>
<dbReference type="OrthoDB" id="442680at2759"/>
<proteinExistence type="inferred from homology"/>
<evidence type="ECO:0000256" key="3">
    <source>
        <dbReference type="ARBA" id="ARBA00022692"/>
    </source>
</evidence>
<accession>K8EXE0</accession>
<dbReference type="Pfam" id="PF01169">
    <property type="entry name" value="GDT1"/>
    <property type="match status" value="2"/>
</dbReference>
<dbReference type="SUPFAM" id="SSF58104">
    <property type="entry name" value="Methyl-accepting chemotaxis protein (MCP) signaling domain"/>
    <property type="match status" value="1"/>
</dbReference>
<dbReference type="AlphaFoldDB" id="K8EXE0"/>
<feature type="transmembrane region" description="Helical" evidence="9">
    <location>
        <begin position="338"/>
        <end position="363"/>
    </location>
</feature>
<name>K8EXE0_9CHLO</name>
<evidence type="ECO:0000259" key="10">
    <source>
        <dbReference type="PROSITE" id="PS50111"/>
    </source>
</evidence>
<dbReference type="eggNOG" id="KOG2881">
    <property type="taxonomic scope" value="Eukaryota"/>
</dbReference>
<dbReference type="GO" id="GO:0032468">
    <property type="term" value="P:Golgi calcium ion homeostasis"/>
    <property type="evidence" value="ECO:0007669"/>
    <property type="project" value="TreeGrafter"/>
</dbReference>
<dbReference type="PANTHER" id="PTHR12608:SF1">
    <property type="entry name" value="TRANSMEMBRANE PROTEIN 165"/>
    <property type="match status" value="1"/>
</dbReference>
<sequence>MRSLSFARSAKNTHAKKKNETFFYSSFVLLLLFVVSFLSLGFVSAKDDADYFVTSSISKARSSQRVSNEGESFVSSEKRRRSLLADEEQPITESTAEAISEDVQDAADAVDEATETVADAADSIEEANEAIAEVAEQTEEAVEAVEEASEAVAESTEAIEDAADAVDDATEAVEDAAEQIQDTAETVEEVAADVEDATAAVDEATEAVEDAADSLADITDTAQEVLSNLEGSKAVNSLVMDKVEQEQGAVATELLTMAKEINRLEAVVTRLENYEGGGRRGGPGSGAGLGAWFKAQYADQTSFISGLVTSFLVILFIEVGDRTYFIAALMSVKHSRRIVFLGAFSALAVMTIVSTLLGVAAPMFLPRWFVHWAAVILFLGYGVTMLYNSQFMSDDVSEEFEEVEHELDEIANRRSGKKSDDNNASKDDDDVAEKGGKLSPGKKKGTSKNEKQWWEFFVSAIFVQAFTLTFLAEWGDRSQIATIAMAADYDPYGIIIGGSLGHGLATSTACIGGRILAQKISEKKIAMVGGGIFLIFGILAVFDDPSADYAKALPKWMKTSSSGSGALPSA</sequence>
<dbReference type="PANTHER" id="PTHR12608">
    <property type="entry name" value="TRANSMEMBRANE PROTEIN HTP-1 RELATED"/>
    <property type="match status" value="1"/>
</dbReference>
<evidence type="ECO:0000256" key="4">
    <source>
        <dbReference type="ARBA" id="ARBA00022989"/>
    </source>
</evidence>
<dbReference type="EMBL" id="FO082273">
    <property type="protein sequence ID" value="CCO17140.1"/>
    <property type="molecule type" value="Genomic_DNA"/>
</dbReference>
<evidence type="ECO:0000256" key="9">
    <source>
        <dbReference type="SAM" id="Phobius"/>
    </source>
</evidence>
<evidence type="ECO:0000256" key="8">
    <source>
        <dbReference type="SAM" id="MobiDB-lite"/>
    </source>
</evidence>
<dbReference type="GO" id="GO:0007165">
    <property type="term" value="P:signal transduction"/>
    <property type="evidence" value="ECO:0007669"/>
    <property type="project" value="UniProtKB-KW"/>
</dbReference>